<name>A0ABQ5E3K0_9ASTR</name>
<sequence>MSFSKRLGTDAIFYAKPIDSLKGWNDHFFWVDAFACPTSFPWHTSKGVSKDPFPKPSEYDAGHYAILFVYHASFHKYLKPFFCLVGKSRYYTLDENTYLEFLYDNDQEIDLLSFIRTDDPTKVKIDERKRTKGEPKLLDTIVGRVVPLLPVAPAEHLRSVWKQTNSPITQVSNSSICGSRSSCLKASATTFAFPG</sequence>
<proteinExistence type="predicted"/>
<evidence type="ECO:0000313" key="2">
    <source>
        <dbReference type="Proteomes" id="UP001151760"/>
    </source>
</evidence>
<dbReference type="EMBL" id="BQNB010015789">
    <property type="protein sequence ID" value="GJT44159.1"/>
    <property type="molecule type" value="Genomic_DNA"/>
</dbReference>
<keyword evidence="2" id="KW-1185">Reference proteome</keyword>
<dbReference type="Proteomes" id="UP001151760">
    <property type="component" value="Unassembled WGS sequence"/>
</dbReference>
<reference evidence="1" key="1">
    <citation type="journal article" date="2022" name="Int. J. Mol. Sci.">
        <title>Draft Genome of Tanacetum Coccineum: Genomic Comparison of Closely Related Tanacetum-Family Plants.</title>
        <authorList>
            <person name="Yamashiro T."/>
            <person name="Shiraishi A."/>
            <person name="Nakayama K."/>
            <person name="Satake H."/>
        </authorList>
    </citation>
    <scope>NUCLEOTIDE SEQUENCE</scope>
</reference>
<gene>
    <name evidence="1" type="ORF">Tco_0952874</name>
</gene>
<organism evidence="1 2">
    <name type="scientific">Tanacetum coccineum</name>
    <dbReference type="NCBI Taxonomy" id="301880"/>
    <lineage>
        <taxon>Eukaryota</taxon>
        <taxon>Viridiplantae</taxon>
        <taxon>Streptophyta</taxon>
        <taxon>Embryophyta</taxon>
        <taxon>Tracheophyta</taxon>
        <taxon>Spermatophyta</taxon>
        <taxon>Magnoliopsida</taxon>
        <taxon>eudicotyledons</taxon>
        <taxon>Gunneridae</taxon>
        <taxon>Pentapetalae</taxon>
        <taxon>asterids</taxon>
        <taxon>campanulids</taxon>
        <taxon>Asterales</taxon>
        <taxon>Asteraceae</taxon>
        <taxon>Asteroideae</taxon>
        <taxon>Anthemideae</taxon>
        <taxon>Anthemidinae</taxon>
        <taxon>Tanacetum</taxon>
    </lineage>
</organism>
<reference evidence="1" key="2">
    <citation type="submission" date="2022-01" db="EMBL/GenBank/DDBJ databases">
        <authorList>
            <person name="Yamashiro T."/>
            <person name="Shiraishi A."/>
            <person name="Satake H."/>
            <person name="Nakayama K."/>
        </authorList>
    </citation>
    <scope>NUCLEOTIDE SEQUENCE</scope>
</reference>
<comment type="caution">
    <text evidence="1">The sequence shown here is derived from an EMBL/GenBank/DDBJ whole genome shotgun (WGS) entry which is preliminary data.</text>
</comment>
<protein>
    <submittedName>
        <fullName evidence="1">Uncharacterized protein</fullName>
    </submittedName>
</protein>
<evidence type="ECO:0000313" key="1">
    <source>
        <dbReference type="EMBL" id="GJT44159.1"/>
    </source>
</evidence>
<accession>A0ABQ5E3K0</accession>